<dbReference type="EMBL" id="JARPWH010000082">
    <property type="protein sequence ID" value="MDT2404148.1"/>
    <property type="molecule type" value="Genomic_DNA"/>
</dbReference>
<evidence type="ECO:0000313" key="5">
    <source>
        <dbReference type="EMBL" id="MDT2404148.1"/>
    </source>
</evidence>
<keyword evidence="1" id="KW-0805">Transcription regulation</keyword>
<evidence type="ECO:0000256" key="1">
    <source>
        <dbReference type="ARBA" id="ARBA00023015"/>
    </source>
</evidence>
<dbReference type="SMART" id="SM00342">
    <property type="entry name" value="HTH_ARAC"/>
    <property type="match status" value="1"/>
</dbReference>
<dbReference type="Pfam" id="PF12833">
    <property type="entry name" value="HTH_18"/>
    <property type="match status" value="1"/>
</dbReference>
<organism evidence="5 6">
    <name type="scientific">Enterococcus avium</name>
    <name type="common">Streptococcus avium</name>
    <dbReference type="NCBI Taxonomy" id="33945"/>
    <lineage>
        <taxon>Bacteria</taxon>
        <taxon>Bacillati</taxon>
        <taxon>Bacillota</taxon>
        <taxon>Bacilli</taxon>
        <taxon>Lactobacillales</taxon>
        <taxon>Enterococcaceae</taxon>
        <taxon>Enterococcus</taxon>
    </lineage>
</organism>
<sequence>MSKSYFILSEEKEPQLFKLMKDYSLAVGVCFFITDINGYQQSEIPESHSLCEMIQSTAKEKAACENCQMHQMIYPIKRRSINKYLCHAGFTHVPLPVYINNILVGYLIIGRLVEAQNRHLIEKNQSSNVSEELRMTTYFSAERLEKIIELFVSLAQSTLTNSNPKRKIDVGQLRDVNERVEILPKKTEIVNAVKYIEKNLHRKICLEEVANKVYLSQYYFSKLFKKELGMNFVAYLKYQRVTKAKELLRHSNLSIDEIARRVGFSQTSYFCKSFRDITSKSPSSFRKEINSENSQPLKQTMTV</sequence>
<protein>
    <submittedName>
        <fullName evidence="5">Helix-turn-helix domain-containing protein</fullName>
    </submittedName>
</protein>
<dbReference type="GO" id="GO:0043565">
    <property type="term" value="F:sequence-specific DNA binding"/>
    <property type="evidence" value="ECO:0007669"/>
    <property type="project" value="InterPro"/>
</dbReference>
<dbReference type="PROSITE" id="PS01124">
    <property type="entry name" value="HTH_ARAC_FAMILY_2"/>
    <property type="match status" value="1"/>
</dbReference>
<dbReference type="GO" id="GO:0003700">
    <property type="term" value="F:DNA-binding transcription factor activity"/>
    <property type="evidence" value="ECO:0007669"/>
    <property type="project" value="InterPro"/>
</dbReference>
<proteinExistence type="predicted"/>
<dbReference type="PRINTS" id="PR00032">
    <property type="entry name" value="HTHARAC"/>
</dbReference>
<dbReference type="SUPFAM" id="SSF46689">
    <property type="entry name" value="Homeodomain-like"/>
    <property type="match status" value="2"/>
</dbReference>
<dbReference type="Proteomes" id="UP001260773">
    <property type="component" value="Unassembled WGS sequence"/>
</dbReference>
<dbReference type="InterPro" id="IPR020449">
    <property type="entry name" value="Tscrpt_reg_AraC-type_HTH"/>
</dbReference>
<dbReference type="Pfam" id="PF10114">
    <property type="entry name" value="PocR"/>
    <property type="match status" value="1"/>
</dbReference>
<feature type="domain" description="HTH araC/xylS-type" evidence="4">
    <location>
        <begin position="190"/>
        <end position="288"/>
    </location>
</feature>
<dbReference type="InterPro" id="IPR018060">
    <property type="entry name" value="HTH_AraC"/>
</dbReference>
<name>A0A2N8PVN3_ENTAV</name>
<dbReference type="Gene3D" id="1.10.10.60">
    <property type="entry name" value="Homeodomain-like"/>
    <property type="match status" value="2"/>
</dbReference>
<evidence type="ECO:0000259" key="4">
    <source>
        <dbReference type="PROSITE" id="PS01124"/>
    </source>
</evidence>
<dbReference type="AlphaFoldDB" id="A0A2N8PVN3"/>
<dbReference type="InterPro" id="IPR009057">
    <property type="entry name" value="Homeodomain-like_sf"/>
</dbReference>
<dbReference type="PROSITE" id="PS00041">
    <property type="entry name" value="HTH_ARAC_FAMILY_1"/>
    <property type="match status" value="1"/>
</dbReference>
<evidence type="ECO:0000313" key="6">
    <source>
        <dbReference type="Proteomes" id="UP001260773"/>
    </source>
</evidence>
<dbReference type="PANTHER" id="PTHR43280:SF10">
    <property type="entry name" value="REGULATORY PROTEIN POCR"/>
    <property type="match status" value="1"/>
</dbReference>
<keyword evidence="2" id="KW-0238">DNA-binding</keyword>
<reference evidence="5" key="1">
    <citation type="submission" date="2023-03" db="EMBL/GenBank/DDBJ databases">
        <authorList>
            <person name="Shen W."/>
            <person name="Cai J."/>
        </authorList>
    </citation>
    <scope>NUCLEOTIDE SEQUENCE</scope>
    <source>
        <strain evidence="5">P33-2</strain>
    </source>
</reference>
<accession>A0A2N8PVN3</accession>
<keyword evidence="3" id="KW-0804">Transcription</keyword>
<dbReference type="InterPro" id="IPR018062">
    <property type="entry name" value="HTH_AraC-typ_CS"/>
</dbReference>
<comment type="caution">
    <text evidence="5">The sequence shown here is derived from an EMBL/GenBank/DDBJ whole genome shotgun (WGS) entry which is preliminary data.</text>
</comment>
<evidence type="ECO:0000256" key="3">
    <source>
        <dbReference type="ARBA" id="ARBA00023163"/>
    </source>
</evidence>
<gene>
    <name evidence="5" type="ORF">P7D43_17405</name>
</gene>
<dbReference type="InterPro" id="IPR018771">
    <property type="entry name" value="PocR_dom"/>
</dbReference>
<dbReference type="RefSeq" id="WP_016180215.1">
    <property type="nucleotide sequence ID" value="NZ_CAAKOH010000012.1"/>
</dbReference>
<dbReference type="PANTHER" id="PTHR43280">
    <property type="entry name" value="ARAC-FAMILY TRANSCRIPTIONAL REGULATOR"/>
    <property type="match status" value="1"/>
</dbReference>
<evidence type="ECO:0000256" key="2">
    <source>
        <dbReference type="ARBA" id="ARBA00023125"/>
    </source>
</evidence>